<comment type="caution">
    <text evidence="1">The sequence shown here is derived from an EMBL/GenBank/DDBJ whole genome shotgun (WGS) entry which is preliminary data.</text>
</comment>
<reference evidence="1" key="1">
    <citation type="submission" date="2023-04" db="EMBL/GenBank/DDBJ databases">
        <title>Draft Genome sequencing of Naganishia species isolated from polar environments using Oxford Nanopore Technology.</title>
        <authorList>
            <person name="Leo P."/>
            <person name="Venkateswaran K."/>
        </authorList>
    </citation>
    <scope>NUCLEOTIDE SEQUENCE</scope>
    <source>
        <strain evidence="1">DBVPG 5303</strain>
    </source>
</reference>
<dbReference type="EMBL" id="JASBWV010000003">
    <property type="protein sequence ID" value="KAJ9127099.1"/>
    <property type="molecule type" value="Genomic_DNA"/>
</dbReference>
<evidence type="ECO:0000313" key="1">
    <source>
        <dbReference type="EMBL" id="KAJ9127099.1"/>
    </source>
</evidence>
<name>A0ACC2XUG5_9TREE</name>
<dbReference type="Proteomes" id="UP001234202">
    <property type="component" value="Unassembled WGS sequence"/>
</dbReference>
<keyword evidence="2" id="KW-1185">Reference proteome</keyword>
<protein>
    <submittedName>
        <fullName evidence="1">Uncharacterized protein</fullName>
    </submittedName>
</protein>
<organism evidence="1 2">
    <name type="scientific">Naganishia onofrii</name>
    <dbReference type="NCBI Taxonomy" id="1851511"/>
    <lineage>
        <taxon>Eukaryota</taxon>
        <taxon>Fungi</taxon>
        <taxon>Dikarya</taxon>
        <taxon>Basidiomycota</taxon>
        <taxon>Agaricomycotina</taxon>
        <taxon>Tremellomycetes</taxon>
        <taxon>Filobasidiales</taxon>
        <taxon>Filobasidiaceae</taxon>
        <taxon>Naganishia</taxon>
    </lineage>
</organism>
<evidence type="ECO:0000313" key="2">
    <source>
        <dbReference type="Proteomes" id="UP001234202"/>
    </source>
</evidence>
<gene>
    <name evidence="1" type="ORF">QFC24_001334</name>
</gene>
<accession>A0ACC2XUG5</accession>
<proteinExistence type="predicted"/>
<sequence length="472" mass="52678">MRTRQSQPRSSSSVDAHNEAELFSDVVLSPIELKQFAHSGSVAFGIHNAAHRNSQHSSKSDHTNKLDHHNVFSGSASDGLQTDSEGEYQELDSLPIQSHHNGQHRLPTFESFSNPAGRRRSQASSRRARYPSLRTTGLDLRDDGDTAPWRRSLQDRAGDLIRQISTRVVNVNADEEDEESMPFNTIEEGDVQSDSDSDSIEVGEDMSELAYLDANANGKITDSLRNDSPTPPATQEAQIPELVINSPTIGIVQEQPRTDVSSSQIPSNEGKTLGLFGPTSRIRKACNTLIRNRVFEPIILMIILFHGVVLILQAEPALYHPREDDGYFRTWKDAALFVIFIVYTIEALARMTATGFLFDPQLVSVTDPSGSKMLLSHQQILSMRLKTIKAHIFSSAAWNDQSPVESGERKSVRAQLHAQQAWRAQGRRPLVASGSNSKGKSIFIKELPFEKAVQRQRSMALYSRPYLRHSWQ</sequence>